<proteinExistence type="predicted"/>
<reference evidence="1" key="1">
    <citation type="submission" date="2020-08" db="EMBL/GenBank/DDBJ databases">
        <authorList>
            <person name="Liu C."/>
            <person name="Sun Q."/>
        </authorList>
    </citation>
    <scope>NUCLEOTIDE SEQUENCE</scope>
    <source>
        <strain evidence="1">NSJ-65</strain>
    </source>
</reference>
<comment type="caution">
    <text evidence="1">The sequence shown here is derived from an EMBL/GenBank/DDBJ whole genome shotgun (WGS) entry which is preliminary data.</text>
</comment>
<evidence type="ECO:0000313" key="2">
    <source>
        <dbReference type="Proteomes" id="UP000597668"/>
    </source>
</evidence>
<protein>
    <submittedName>
        <fullName evidence="1">Uncharacterized protein</fullName>
    </submittedName>
</protein>
<keyword evidence="2" id="KW-1185">Reference proteome</keyword>
<dbReference type="AlphaFoldDB" id="A0A8J6IM20"/>
<organism evidence="1 2">
    <name type="scientific">Neobittarella massiliensis</name>
    <name type="common">ex Bilen et al. 2018</name>
    <dbReference type="NCBI Taxonomy" id="2041842"/>
    <lineage>
        <taxon>Bacteria</taxon>
        <taxon>Bacillati</taxon>
        <taxon>Bacillota</taxon>
        <taxon>Clostridia</taxon>
        <taxon>Eubacteriales</taxon>
        <taxon>Oscillospiraceae</taxon>
        <taxon>Neobittarella (ex Bilen et al. 2018)</taxon>
    </lineage>
</organism>
<dbReference type="Proteomes" id="UP000597668">
    <property type="component" value="Unassembled WGS sequence"/>
</dbReference>
<name>A0A8J6IM20_9FIRM</name>
<accession>A0A8J6IM20</accession>
<evidence type="ECO:0000313" key="1">
    <source>
        <dbReference type="EMBL" id="MBC3516179.1"/>
    </source>
</evidence>
<gene>
    <name evidence="1" type="ORF">H8K20_07200</name>
</gene>
<dbReference type="RefSeq" id="WP_186487930.1">
    <property type="nucleotide sequence ID" value="NZ_JACOGI010000001.1"/>
</dbReference>
<dbReference type="EMBL" id="JACOGI010000001">
    <property type="protein sequence ID" value="MBC3516179.1"/>
    <property type="molecule type" value="Genomic_DNA"/>
</dbReference>
<sequence>MGEYKLEHISDLIFEHMVVGMIFFTHPNTLTLDTIEQICKQEKISKLSPLVATADLVSHGIISAHIDDKQNVCYEITEFGRYFFNTVCQTNIYARELCEKVRGYLL</sequence>